<dbReference type="AlphaFoldDB" id="A0AAV8XR08"/>
<keyword evidence="2" id="KW-1185">Reference proteome</keyword>
<dbReference type="Gene3D" id="2.170.270.10">
    <property type="entry name" value="SET domain"/>
    <property type="match status" value="1"/>
</dbReference>
<dbReference type="Proteomes" id="UP001162156">
    <property type="component" value="Unassembled WGS sequence"/>
</dbReference>
<dbReference type="EMBL" id="JANEYF010002861">
    <property type="protein sequence ID" value="KAJ8941483.1"/>
    <property type="molecule type" value="Genomic_DNA"/>
</dbReference>
<evidence type="ECO:0000313" key="2">
    <source>
        <dbReference type="Proteomes" id="UP001162156"/>
    </source>
</evidence>
<dbReference type="InterPro" id="IPR046341">
    <property type="entry name" value="SET_dom_sf"/>
</dbReference>
<gene>
    <name evidence="1" type="ORF">NQ314_010387</name>
</gene>
<reference evidence="1" key="1">
    <citation type="journal article" date="2023" name="Insect Mol. Biol.">
        <title>Genome sequencing provides insights into the evolution of gene families encoding plant cell wall-degrading enzymes in longhorned beetles.</title>
        <authorList>
            <person name="Shin N.R."/>
            <person name="Okamura Y."/>
            <person name="Kirsch R."/>
            <person name="Pauchet Y."/>
        </authorList>
    </citation>
    <scope>NUCLEOTIDE SEQUENCE</scope>
    <source>
        <strain evidence="1">RBIC_L_NR</strain>
    </source>
</reference>
<name>A0AAV8XR08_9CUCU</name>
<sequence>MEKAMVPPQTDSTIQHYSSSVYRNNIYSLSEEMIPEGSPKISIKLPEDLFEKSRDEAREIILASGTLPGELELRENGVFSKTNICKGTRYGPFQGKWASIPQDTRFAWELLQEVNGC</sequence>
<proteinExistence type="predicted"/>
<organism evidence="1 2">
    <name type="scientific">Rhamnusium bicolor</name>
    <dbReference type="NCBI Taxonomy" id="1586634"/>
    <lineage>
        <taxon>Eukaryota</taxon>
        <taxon>Metazoa</taxon>
        <taxon>Ecdysozoa</taxon>
        <taxon>Arthropoda</taxon>
        <taxon>Hexapoda</taxon>
        <taxon>Insecta</taxon>
        <taxon>Pterygota</taxon>
        <taxon>Neoptera</taxon>
        <taxon>Endopterygota</taxon>
        <taxon>Coleoptera</taxon>
        <taxon>Polyphaga</taxon>
        <taxon>Cucujiformia</taxon>
        <taxon>Chrysomeloidea</taxon>
        <taxon>Cerambycidae</taxon>
        <taxon>Lepturinae</taxon>
        <taxon>Rhagiini</taxon>
        <taxon>Rhamnusium</taxon>
    </lineage>
</organism>
<evidence type="ECO:0000313" key="1">
    <source>
        <dbReference type="EMBL" id="KAJ8941483.1"/>
    </source>
</evidence>
<comment type="caution">
    <text evidence="1">The sequence shown here is derived from an EMBL/GenBank/DDBJ whole genome shotgun (WGS) entry which is preliminary data.</text>
</comment>
<accession>A0AAV8XR08</accession>
<protein>
    <submittedName>
        <fullName evidence="1">Uncharacterized protein</fullName>
    </submittedName>
</protein>